<gene>
    <name evidence="12" type="ORF">ABMA27_007159</name>
</gene>
<dbReference type="Gene3D" id="2.10.25.140">
    <property type="match status" value="1"/>
</dbReference>
<feature type="domain" description="DSL" evidence="11">
    <location>
        <begin position="125"/>
        <end position="169"/>
    </location>
</feature>
<feature type="signal peptide" evidence="10">
    <location>
        <begin position="1"/>
        <end position="18"/>
    </location>
</feature>
<reference evidence="12 13" key="1">
    <citation type="submission" date="2024-06" db="EMBL/GenBank/DDBJ databases">
        <title>A chromosome-level genome assembly of beet webworm, Loxostege sticticalis.</title>
        <authorList>
            <person name="Zhang Y."/>
        </authorList>
    </citation>
    <scope>NUCLEOTIDE SEQUENCE [LARGE SCALE GENOMIC DNA]</scope>
    <source>
        <strain evidence="12">AQ026</strain>
        <tissue evidence="12">Whole body</tissue>
    </source>
</reference>
<evidence type="ECO:0000256" key="10">
    <source>
        <dbReference type="SAM" id="SignalP"/>
    </source>
</evidence>
<evidence type="ECO:0000259" key="11">
    <source>
        <dbReference type="PROSITE" id="PS51051"/>
    </source>
</evidence>
<feature type="disulfide bond" evidence="8">
    <location>
        <begin position="140"/>
        <end position="152"/>
    </location>
</feature>
<keyword evidence="9 10" id="KW-0732">Signal</keyword>
<dbReference type="Pfam" id="PF07657">
    <property type="entry name" value="MNNL"/>
    <property type="match status" value="1"/>
</dbReference>
<comment type="function">
    <text evidence="9">Putative Notch ligand involved in the mediation of Notch signaling.</text>
</comment>
<keyword evidence="1 9" id="KW-0217">Developmental protein</keyword>
<sequence>MNDHKIRCFVWLLNCVRHLFIVQNHEYQSAAAPGACSFGRAASPVLGTDSFTLAEPLYTLALNFSFRWTRSFTLILQAYDDSEYTDPEAGLIEEAWWSGIVEPGAEWHALRHAGAAAAVAYRVRVLCLPNYYNATCTTFCRPRDDKFGHYSCSASGDKQCLPGWQGTNCENPVCKEGCHPIHGRCDNPGECV</sequence>
<comment type="caution">
    <text evidence="12">The sequence shown here is derived from an EMBL/GenBank/DDBJ whole genome shotgun (WGS) entry which is preliminary data.</text>
</comment>
<evidence type="ECO:0000256" key="8">
    <source>
        <dbReference type="PROSITE-ProRule" id="PRU00377"/>
    </source>
</evidence>
<evidence type="ECO:0000256" key="2">
    <source>
        <dbReference type="ARBA" id="ARBA00022536"/>
    </source>
</evidence>
<evidence type="ECO:0000256" key="5">
    <source>
        <dbReference type="ARBA" id="ARBA00022989"/>
    </source>
</evidence>
<evidence type="ECO:0000256" key="6">
    <source>
        <dbReference type="ARBA" id="ARBA00023157"/>
    </source>
</evidence>
<keyword evidence="7" id="KW-0325">Glycoprotein</keyword>
<keyword evidence="4 9" id="KW-0677">Repeat</keyword>
<accession>A0ABR3HED1</accession>
<dbReference type="InterPro" id="IPR011651">
    <property type="entry name" value="Notch_ligand_N"/>
</dbReference>
<dbReference type="Gene3D" id="2.60.40.3510">
    <property type="match status" value="1"/>
</dbReference>
<dbReference type="PROSITE" id="PS51051">
    <property type="entry name" value="DSL"/>
    <property type="match status" value="1"/>
</dbReference>
<name>A0ABR3HED1_LOXSC</name>
<evidence type="ECO:0000256" key="1">
    <source>
        <dbReference type="ARBA" id="ARBA00022473"/>
    </source>
</evidence>
<keyword evidence="6 8" id="KW-1015">Disulfide bond</keyword>
<keyword evidence="13" id="KW-1185">Reference proteome</keyword>
<feature type="chain" id="PRO_5046185052" description="Delta-like protein" evidence="10">
    <location>
        <begin position="19"/>
        <end position="192"/>
    </location>
</feature>
<evidence type="ECO:0000313" key="13">
    <source>
        <dbReference type="Proteomes" id="UP001549920"/>
    </source>
</evidence>
<dbReference type="Pfam" id="PF01414">
    <property type="entry name" value="DSL"/>
    <property type="match status" value="1"/>
</dbReference>
<evidence type="ECO:0000313" key="12">
    <source>
        <dbReference type="EMBL" id="KAL0868793.1"/>
    </source>
</evidence>
<feature type="disulfide bond" evidence="8">
    <location>
        <begin position="127"/>
        <end position="136"/>
    </location>
</feature>
<dbReference type="SMART" id="SM00051">
    <property type="entry name" value="DSL"/>
    <property type="match status" value="1"/>
</dbReference>
<keyword evidence="5 9" id="KW-1133">Transmembrane helix</keyword>
<dbReference type="EMBL" id="JBEUOH010000020">
    <property type="protein sequence ID" value="KAL0868793.1"/>
    <property type="molecule type" value="Genomic_DNA"/>
</dbReference>
<keyword evidence="2 9" id="KW-0245">EGF-like domain</keyword>
<proteinExistence type="predicted"/>
<dbReference type="InterPro" id="IPR001774">
    <property type="entry name" value="DSL"/>
</dbReference>
<evidence type="ECO:0000256" key="9">
    <source>
        <dbReference type="RuleBase" id="RU280815"/>
    </source>
</evidence>
<evidence type="ECO:0000256" key="7">
    <source>
        <dbReference type="ARBA" id="ARBA00023180"/>
    </source>
</evidence>
<organism evidence="12 13">
    <name type="scientific">Loxostege sticticalis</name>
    <name type="common">Beet webworm moth</name>
    <dbReference type="NCBI Taxonomy" id="481309"/>
    <lineage>
        <taxon>Eukaryota</taxon>
        <taxon>Metazoa</taxon>
        <taxon>Ecdysozoa</taxon>
        <taxon>Arthropoda</taxon>
        <taxon>Hexapoda</taxon>
        <taxon>Insecta</taxon>
        <taxon>Pterygota</taxon>
        <taxon>Neoptera</taxon>
        <taxon>Endopterygota</taxon>
        <taxon>Lepidoptera</taxon>
        <taxon>Glossata</taxon>
        <taxon>Ditrysia</taxon>
        <taxon>Pyraloidea</taxon>
        <taxon>Crambidae</taxon>
        <taxon>Pyraustinae</taxon>
        <taxon>Loxostege</taxon>
    </lineage>
</organism>
<keyword evidence="9" id="KW-0472">Membrane</keyword>
<protein>
    <recommendedName>
        <fullName evidence="9">Delta-like protein</fullName>
    </recommendedName>
</protein>
<feature type="disulfide bond" evidence="8">
    <location>
        <begin position="160"/>
        <end position="169"/>
    </location>
</feature>
<evidence type="ECO:0000256" key="3">
    <source>
        <dbReference type="ARBA" id="ARBA00022692"/>
    </source>
</evidence>
<keyword evidence="3 9" id="KW-0812">Transmembrane</keyword>
<dbReference type="Proteomes" id="UP001549920">
    <property type="component" value="Unassembled WGS sequence"/>
</dbReference>
<evidence type="ECO:0000256" key="4">
    <source>
        <dbReference type="ARBA" id="ARBA00022737"/>
    </source>
</evidence>
<comment type="subcellular location">
    <subcellularLocation>
        <location evidence="9">Membrane</location>
        <topology evidence="9">Single-pass type I membrane protein</topology>
    </subcellularLocation>
</comment>